<dbReference type="Proteomes" id="UP000663760">
    <property type="component" value="Chromosome 13"/>
</dbReference>
<proteinExistence type="predicted"/>
<evidence type="ECO:0000313" key="1">
    <source>
        <dbReference type="EMBL" id="CAA2630415.1"/>
    </source>
</evidence>
<sequence>MLFYYYAHNFEHAIKFYFSCSLSR</sequence>
<evidence type="ECO:0000313" key="2">
    <source>
        <dbReference type="EMBL" id="CAA7406626.1"/>
    </source>
</evidence>
<dbReference type="EMBL" id="LR743600">
    <property type="protein sequence ID" value="CAA2630415.1"/>
    <property type="molecule type" value="Genomic_DNA"/>
</dbReference>
<accession>A0A7I8JHP1</accession>
<gene>
    <name evidence="1" type="ORF">SI7747_13016061</name>
    <name evidence="2" type="ORF">SI8410_13017304</name>
</gene>
<name>A0A7I8JHP1_SPIIN</name>
<evidence type="ECO:0000313" key="3">
    <source>
        <dbReference type="Proteomes" id="UP000663760"/>
    </source>
</evidence>
<keyword evidence="3" id="KW-1185">Reference proteome</keyword>
<dbReference type="EMBL" id="LR746276">
    <property type="protein sequence ID" value="CAA7406626.1"/>
    <property type="molecule type" value="Genomic_DNA"/>
</dbReference>
<dbReference type="AlphaFoldDB" id="A0A7I8JHP1"/>
<protein>
    <submittedName>
        <fullName evidence="1">Uncharacterized protein</fullName>
    </submittedName>
</protein>
<reference evidence="1" key="1">
    <citation type="submission" date="2019-12" db="EMBL/GenBank/DDBJ databases">
        <authorList>
            <person name="Scholz U."/>
            <person name="Mascher M."/>
            <person name="Fiebig A."/>
        </authorList>
    </citation>
    <scope>NUCLEOTIDE SEQUENCE</scope>
</reference>
<organism evidence="1">
    <name type="scientific">Spirodela intermedia</name>
    <name type="common">Intermediate duckweed</name>
    <dbReference type="NCBI Taxonomy" id="51605"/>
    <lineage>
        <taxon>Eukaryota</taxon>
        <taxon>Viridiplantae</taxon>
        <taxon>Streptophyta</taxon>
        <taxon>Embryophyta</taxon>
        <taxon>Tracheophyta</taxon>
        <taxon>Spermatophyta</taxon>
        <taxon>Magnoliopsida</taxon>
        <taxon>Liliopsida</taxon>
        <taxon>Araceae</taxon>
        <taxon>Lemnoideae</taxon>
        <taxon>Spirodela</taxon>
    </lineage>
</organism>